<gene>
    <name evidence="3" type="ORF">IAC94_06260</name>
</gene>
<evidence type="ECO:0000259" key="2">
    <source>
        <dbReference type="Pfam" id="PF14129"/>
    </source>
</evidence>
<feature type="domain" description="DUF4296" evidence="2">
    <location>
        <begin position="27"/>
        <end position="106"/>
    </location>
</feature>
<dbReference type="InterPro" id="IPR025381">
    <property type="entry name" value="DUF4296"/>
</dbReference>
<dbReference type="Proteomes" id="UP000886744">
    <property type="component" value="Unassembled WGS sequence"/>
</dbReference>
<sequence length="257" mass="29920">MSPKIRMTLLCIACTALAAVSCRRDREIIPENVMSRIYYDMYMTDEAVKANIRFRRMIDTLRIYEPVFNRYGYTSEDYTRSVDYYLERPDRFQEVFENTKLILELRKAELEKIIEAEENRPKRWSVLDSLDIFTADGVHSPRMYKNLRILFFQRDSMLVSSPAPDSALMLRPSSPFMIFSDSALNSDSNFEFHTSAGFMLELDSAEIRQSYTGTFLPSVKNEPLDVDPESVRPVLRNAMDRPLTLILDTAEIKKDTK</sequence>
<dbReference type="Pfam" id="PF14129">
    <property type="entry name" value="DUF4296"/>
    <property type="match status" value="1"/>
</dbReference>
<dbReference type="PROSITE" id="PS51257">
    <property type="entry name" value="PROKAR_LIPOPROTEIN"/>
    <property type="match status" value="1"/>
</dbReference>
<accession>A0A9D1E270</accession>
<protein>
    <submittedName>
        <fullName evidence="3">DUF4296 domain-containing protein</fullName>
    </submittedName>
</protein>
<dbReference type="EMBL" id="DVHI01000076">
    <property type="protein sequence ID" value="HIR63106.1"/>
    <property type="molecule type" value="Genomic_DNA"/>
</dbReference>
<proteinExistence type="predicted"/>
<name>A0A9D1E270_9BACT</name>
<organism evidence="3 4">
    <name type="scientific">Candidatus Coprenecus avistercoris</name>
    <dbReference type="NCBI Taxonomy" id="2840730"/>
    <lineage>
        <taxon>Bacteria</taxon>
        <taxon>Pseudomonadati</taxon>
        <taxon>Bacteroidota</taxon>
        <taxon>Bacteroidia</taxon>
        <taxon>Bacteroidales</taxon>
        <taxon>Rikenellaceae</taxon>
        <taxon>Rikenellaceae incertae sedis</taxon>
        <taxon>Candidatus Coprenecus</taxon>
    </lineage>
</organism>
<feature type="chain" id="PRO_5038691023" evidence="1">
    <location>
        <begin position="19"/>
        <end position="257"/>
    </location>
</feature>
<dbReference type="AlphaFoldDB" id="A0A9D1E270"/>
<feature type="signal peptide" evidence="1">
    <location>
        <begin position="1"/>
        <end position="18"/>
    </location>
</feature>
<evidence type="ECO:0000256" key="1">
    <source>
        <dbReference type="SAM" id="SignalP"/>
    </source>
</evidence>
<evidence type="ECO:0000313" key="4">
    <source>
        <dbReference type="Proteomes" id="UP000886744"/>
    </source>
</evidence>
<reference evidence="3" key="1">
    <citation type="submission" date="2020-10" db="EMBL/GenBank/DDBJ databases">
        <authorList>
            <person name="Gilroy R."/>
        </authorList>
    </citation>
    <scope>NUCLEOTIDE SEQUENCE</scope>
    <source>
        <strain evidence="3">ChiHjej13B12-12457</strain>
    </source>
</reference>
<evidence type="ECO:0000313" key="3">
    <source>
        <dbReference type="EMBL" id="HIR63106.1"/>
    </source>
</evidence>
<keyword evidence="1" id="KW-0732">Signal</keyword>
<reference evidence="3" key="2">
    <citation type="journal article" date="2021" name="PeerJ">
        <title>Extensive microbial diversity within the chicken gut microbiome revealed by metagenomics and culture.</title>
        <authorList>
            <person name="Gilroy R."/>
            <person name="Ravi A."/>
            <person name="Getino M."/>
            <person name="Pursley I."/>
            <person name="Horton D.L."/>
            <person name="Alikhan N.F."/>
            <person name="Baker D."/>
            <person name="Gharbi K."/>
            <person name="Hall N."/>
            <person name="Watson M."/>
            <person name="Adriaenssens E.M."/>
            <person name="Foster-Nyarko E."/>
            <person name="Jarju S."/>
            <person name="Secka A."/>
            <person name="Antonio M."/>
            <person name="Oren A."/>
            <person name="Chaudhuri R.R."/>
            <person name="La Ragione R."/>
            <person name="Hildebrand F."/>
            <person name="Pallen M.J."/>
        </authorList>
    </citation>
    <scope>NUCLEOTIDE SEQUENCE</scope>
    <source>
        <strain evidence="3">ChiHjej13B12-12457</strain>
    </source>
</reference>
<comment type="caution">
    <text evidence="3">The sequence shown here is derived from an EMBL/GenBank/DDBJ whole genome shotgun (WGS) entry which is preliminary data.</text>
</comment>